<reference evidence="2 3" key="1">
    <citation type="submission" date="2014-04" db="EMBL/GenBank/DDBJ databases">
        <authorList>
            <consortium name="DOE Joint Genome Institute"/>
            <person name="Kuo A."/>
            <person name="Girlanda M."/>
            <person name="Perotto S."/>
            <person name="Kohler A."/>
            <person name="Nagy L.G."/>
            <person name="Floudas D."/>
            <person name="Copeland A."/>
            <person name="Barry K.W."/>
            <person name="Cichocki N."/>
            <person name="Veneault-Fourrey C."/>
            <person name="LaButti K."/>
            <person name="Lindquist E.A."/>
            <person name="Lipzen A."/>
            <person name="Lundell T."/>
            <person name="Morin E."/>
            <person name="Murat C."/>
            <person name="Sun H."/>
            <person name="Tunlid A."/>
            <person name="Henrissat B."/>
            <person name="Grigoriev I.V."/>
            <person name="Hibbett D.S."/>
            <person name="Martin F."/>
            <person name="Nordberg H.P."/>
            <person name="Cantor M.N."/>
            <person name="Hua S.X."/>
        </authorList>
    </citation>
    <scope>NUCLEOTIDE SEQUENCE [LARGE SCALE GENOMIC DNA]</scope>
    <source>
        <strain evidence="2 3">MUT 4182</strain>
    </source>
</reference>
<protein>
    <submittedName>
        <fullName evidence="2">Uncharacterized protein</fullName>
    </submittedName>
</protein>
<dbReference type="AlphaFoldDB" id="A0A0C3M119"/>
<feature type="compositionally biased region" description="Polar residues" evidence="1">
    <location>
        <begin position="56"/>
        <end position="82"/>
    </location>
</feature>
<proteinExistence type="predicted"/>
<sequence>MTSRTPCRSTWDESLLDQQLQPALSNFRRASDVLSAQYGSLVGWWGKFNPLNDSTENAHDSTGSHNSVAQTELRNTPFTSTPGMLGKDLRSTTHRDEAGKAELLACLILSSSTSPCPGIVDFALLRIIP</sequence>
<dbReference type="HOGENOM" id="CLU_160189_0_0_1"/>
<evidence type="ECO:0000313" key="3">
    <source>
        <dbReference type="Proteomes" id="UP000054248"/>
    </source>
</evidence>
<dbReference type="EMBL" id="KN823011">
    <property type="protein sequence ID" value="KIO27327.1"/>
    <property type="molecule type" value="Genomic_DNA"/>
</dbReference>
<reference evidence="3" key="2">
    <citation type="submission" date="2015-01" db="EMBL/GenBank/DDBJ databases">
        <title>Evolutionary Origins and Diversification of the Mycorrhizal Mutualists.</title>
        <authorList>
            <consortium name="DOE Joint Genome Institute"/>
            <consortium name="Mycorrhizal Genomics Consortium"/>
            <person name="Kohler A."/>
            <person name="Kuo A."/>
            <person name="Nagy L.G."/>
            <person name="Floudas D."/>
            <person name="Copeland A."/>
            <person name="Barry K.W."/>
            <person name="Cichocki N."/>
            <person name="Veneault-Fourrey C."/>
            <person name="LaButti K."/>
            <person name="Lindquist E.A."/>
            <person name="Lipzen A."/>
            <person name="Lundell T."/>
            <person name="Morin E."/>
            <person name="Murat C."/>
            <person name="Riley R."/>
            <person name="Ohm R."/>
            <person name="Sun H."/>
            <person name="Tunlid A."/>
            <person name="Henrissat B."/>
            <person name="Grigoriev I.V."/>
            <person name="Hibbett D.S."/>
            <person name="Martin F."/>
        </authorList>
    </citation>
    <scope>NUCLEOTIDE SEQUENCE [LARGE SCALE GENOMIC DNA]</scope>
    <source>
        <strain evidence="3">MUT 4182</strain>
    </source>
</reference>
<name>A0A0C3M119_9AGAM</name>
<gene>
    <name evidence="2" type="ORF">M407DRAFT_23500</name>
</gene>
<accession>A0A0C3M119</accession>
<feature type="region of interest" description="Disordered" evidence="1">
    <location>
        <begin position="56"/>
        <end position="93"/>
    </location>
</feature>
<dbReference type="Proteomes" id="UP000054248">
    <property type="component" value="Unassembled WGS sequence"/>
</dbReference>
<evidence type="ECO:0000256" key="1">
    <source>
        <dbReference type="SAM" id="MobiDB-lite"/>
    </source>
</evidence>
<evidence type="ECO:0000313" key="2">
    <source>
        <dbReference type="EMBL" id="KIO27327.1"/>
    </source>
</evidence>
<organism evidence="2 3">
    <name type="scientific">Tulasnella calospora MUT 4182</name>
    <dbReference type="NCBI Taxonomy" id="1051891"/>
    <lineage>
        <taxon>Eukaryota</taxon>
        <taxon>Fungi</taxon>
        <taxon>Dikarya</taxon>
        <taxon>Basidiomycota</taxon>
        <taxon>Agaricomycotina</taxon>
        <taxon>Agaricomycetes</taxon>
        <taxon>Cantharellales</taxon>
        <taxon>Tulasnellaceae</taxon>
        <taxon>Tulasnella</taxon>
    </lineage>
</organism>
<keyword evidence="3" id="KW-1185">Reference proteome</keyword>